<feature type="chain" id="PRO_5036507689" evidence="2">
    <location>
        <begin position="25"/>
        <end position="481"/>
    </location>
</feature>
<sequence length="481" mass="51430">MAGPVRFHRPLVCCLGLLAGCATPMPPSESSLPVAIPQDWTAPVDATDRITPESNIPPPSPTAVDATGAPPADDIATSWIADFDDPALPALVAEALGQNFDLKAAAARVKAARARAEQAGAARLPDVAADLSASRAKSGASGDTSNSFELGANIGWEIDLWDRLGRTAEATLAEVEANRAGYRAARLALAANVARFRFDAIEAEQQLRLADGTVASFEESLKTIEQRYRLGIGAALDVRLARENLATARSGRQVRARDRDVAARSLEILLGRYPAGALDIPQDLPELRQAIPVGLPADLLNRRPDIVEANEKLLATEHRLAAARANRLPDVRLTASGGTASDALRSLMDWDALVWSLVGDLTQPIWKGEELSAQVALAEANQQQAWADYATVVLQAFREVESALTAQTSLTHQAAALRVAQEEAIAAAVLASDRYRQGLSDIVTLLSTQRREFEAKSALLATFRQRLHARIDLYLALGGGF</sequence>
<feature type="signal peptide" evidence="2">
    <location>
        <begin position="1"/>
        <end position="24"/>
    </location>
</feature>
<dbReference type="AlphaFoldDB" id="A0A450VIF6"/>
<keyword evidence="2" id="KW-0564">Palmitate</keyword>
<evidence type="ECO:0000313" key="4">
    <source>
        <dbReference type="EMBL" id="VFK04594.1"/>
    </source>
</evidence>
<name>A0A450VIF6_9GAMM</name>
<keyword evidence="2" id="KW-1134">Transmembrane beta strand</keyword>
<evidence type="ECO:0000256" key="2">
    <source>
        <dbReference type="RuleBase" id="RU362097"/>
    </source>
</evidence>
<keyword evidence="2" id="KW-0812">Transmembrane</keyword>
<dbReference type="EMBL" id="CAADFJ010000441">
    <property type="protein sequence ID" value="VFK07642.1"/>
    <property type="molecule type" value="Genomic_DNA"/>
</dbReference>
<reference evidence="4" key="1">
    <citation type="submission" date="2019-02" db="EMBL/GenBank/DDBJ databases">
        <authorList>
            <person name="Gruber-Vodicka R. H."/>
            <person name="Seah K. B. B."/>
        </authorList>
    </citation>
    <scope>NUCLEOTIDE SEQUENCE</scope>
    <source>
        <strain evidence="5">BECK_SA2B12</strain>
        <strain evidence="4">BECK_SA2B15</strain>
        <strain evidence="3">BECK_SA2B20</strain>
    </source>
</reference>
<dbReference type="PROSITE" id="PS51257">
    <property type="entry name" value="PROKAR_LIPOPROTEIN"/>
    <property type="match status" value="1"/>
</dbReference>
<dbReference type="GO" id="GO:0015562">
    <property type="term" value="F:efflux transmembrane transporter activity"/>
    <property type="evidence" value="ECO:0007669"/>
    <property type="project" value="InterPro"/>
</dbReference>
<keyword evidence="2" id="KW-0472">Membrane</keyword>
<keyword evidence="2 4" id="KW-0449">Lipoprotein</keyword>
<dbReference type="NCBIfam" id="TIGR01845">
    <property type="entry name" value="outer_NodT"/>
    <property type="match status" value="1"/>
</dbReference>
<gene>
    <name evidence="4" type="ORF">BECKH772A_GA0070896_104351</name>
    <name evidence="3" type="ORF">BECKH772B_GA0070898_104401</name>
    <name evidence="5" type="ORF">BECKH772C_GA0070978_104411</name>
</gene>
<evidence type="ECO:0000256" key="1">
    <source>
        <dbReference type="ARBA" id="ARBA00007613"/>
    </source>
</evidence>
<dbReference type="PANTHER" id="PTHR30203:SF33">
    <property type="entry name" value="BLR4455 PROTEIN"/>
    <property type="match status" value="1"/>
</dbReference>
<organism evidence="4">
    <name type="scientific">Candidatus Kentrum eta</name>
    <dbReference type="NCBI Taxonomy" id="2126337"/>
    <lineage>
        <taxon>Bacteria</taxon>
        <taxon>Pseudomonadati</taxon>
        <taxon>Pseudomonadota</taxon>
        <taxon>Gammaproteobacteria</taxon>
        <taxon>Candidatus Kentrum</taxon>
    </lineage>
</organism>
<protein>
    <submittedName>
        <fullName evidence="4">Efflux transporter, outer membrane factor (OMF) lipoprotein, NodT family</fullName>
    </submittedName>
</protein>
<dbReference type="EMBL" id="CAADFG010000435">
    <property type="protein sequence ID" value="VFK04594.1"/>
    <property type="molecule type" value="Genomic_DNA"/>
</dbReference>
<dbReference type="PANTHER" id="PTHR30203">
    <property type="entry name" value="OUTER MEMBRANE CATION EFFLUX PROTEIN"/>
    <property type="match status" value="1"/>
</dbReference>
<dbReference type="SUPFAM" id="SSF56954">
    <property type="entry name" value="Outer membrane efflux proteins (OEP)"/>
    <property type="match status" value="1"/>
</dbReference>
<dbReference type="Gene3D" id="2.20.200.10">
    <property type="entry name" value="Outer membrane efflux proteins (OEP)"/>
    <property type="match status" value="1"/>
</dbReference>
<dbReference type="InterPro" id="IPR003423">
    <property type="entry name" value="OMP_efflux"/>
</dbReference>
<dbReference type="Gene3D" id="1.20.1600.10">
    <property type="entry name" value="Outer membrane efflux proteins (OEP)"/>
    <property type="match status" value="1"/>
</dbReference>
<evidence type="ECO:0000313" key="3">
    <source>
        <dbReference type="EMBL" id="VFK04401.1"/>
    </source>
</evidence>
<dbReference type="GO" id="GO:0009279">
    <property type="term" value="C:cell outer membrane"/>
    <property type="evidence" value="ECO:0007669"/>
    <property type="project" value="UniProtKB-SubCell"/>
</dbReference>
<dbReference type="EMBL" id="CAADFI010000440">
    <property type="protein sequence ID" value="VFK04401.1"/>
    <property type="molecule type" value="Genomic_DNA"/>
</dbReference>
<comment type="similarity">
    <text evidence="1 2">Belongs to the outer membrane factor (OMF) (TC 1.B.17) family.</text>
</comment>
<accession>A0A450VIF6</accession>
<proteinExistence type="inferred from homology"/>
<dbReference type="InterPro" id="IPR010131">
    <property type="entry name" value="MdtP/NodT-like"/>
</dbReference>
<comment type="subcellular location">
    <subcellularLocation>
        <location evidence="2">Cell outer membrane</location>
        <topology evidence="2">Lipid-anchor</topology>
    </subcellularLocation>
</comment>
<dbReference type="Pfam" id="PF02321">
    <property type="entry name" value="OEP"/>
    <property type="match status" value="2"/>
</dbReference>
<keyword evidence="2" id="KW-0732">Signal</keyword>
<evidence type="ECO:0000313" key="5">
    <source>
        <dbReference type="EMBL" id="VFK07642.1"/>
    </source>
</evidence>